<protein>
    <submittedName>
        <fullName evidence="3">Protein containing ATPase, P-type cation-transporter</fullName>
        <ecNumber evidence="3">3.6.3.-</ecNumber>
    </submittedName>
</protein>
<sequence length="91" mass="10525">MLVNAKKECGSENPPLRPESQEPYRHNAFFQKASRWGLDEVLKELDGSPRGLTEEVARVRLDAIGTNEIDQERLHWPRQLLKAFLNPFILL</sequence>
<organism evidence="3">
    <name type="scientific">mine drainage metagenome</name>
    <dbReference type="NCBI Taxonomy" id="410659"/>
    <lineage>
        <taxon>unclassified sequences</taxon>
        <taxon>metagenomes</taxon>
        <taxon>ecological metagenomes</taxon>
    </lineage>
</organism>
<dbReference type="Pfam" id="PF00690">
    <property type="entry name" value="Cation_ATPase_N"/>
    <property type="match status" value="1"/>
</dbReference>
<dbReference type="EMBL" id="AUZX01012061">
    <property type="protein sequence ID" value="EQD40537.1"/>
    <property type="molecule type" value="Genomic_DNA"/>
</dbReference>
<dbReference type="AlphaFoldDB" id="T0Z8Z8"/>
<name>T0Z8Z8_9ZZZZ</name>
<feature type="region of interest" description="Disordered" evidence="1">
    <location>
        <begin position="1"/>
        <end position="22"/>
    </location>
</feature>
<evidence type="ECO:0000256" key="1">
    <source>
        <dbReference type="SAM" id="MobiDB-lite"/>
    </source>
</evidence>
<evidence type="ECO:0000259" key="2">
    <source>
        <dbReference type="SMART" id="SM00831"/>
    </source>
</evidence>
<comment type="caution">
    <text evidence="3">The sequence shown here is derived from an EMBL/GenBank/DDBJ whole genome shotgun (WGS) entry which is preliminary data.</text>
</comment>
<feature type="non-terminal residue" evidence="3">
    <location>
        <position position="91"/>
    </location>
</feature>
<reference evidence="3" key="2">
    <citation type="journal article" date="2014" name="ISME J.">
        <title>Microbial stratification in low pH oxic and suboxic macroscopic growths along an acid mine drainage.</title>
        <authorList>
            <person name="Mendez-Garcia C."/>
            <person name="Mesa V."/>
            <person name="Sprenger R.R."/>
            <person name="Richter M."/>
            <person name="Diez M.S."/>
            <person name="Solano J."/>
            <person name="Bargiela R."/>
            <person name="Golyshina O.V."/>
            <person name="Manteca A."/>
            <person name="Ramos J.L."/>
            <person name="Gallego J.R."/>
            <person name="Llorente I."/>
            <person name="Martins Dos Santos V.A."/>
            <person name="Jensen O.N."/>
            <person name="Pelaez A.I."/>
            <person name="Sanchez J."/>
            <person name="Ferrer M."/>
        </authorList>
    </citation>
    <scope>NUCLEOTIDE SEQUENCE</scope>
</reference>
<accession>T0Z8Z8</accession>
<reference evidence="3" key="1">
    <citation type="submission" date="2013-08" db="EMBL/GenBank/DDBJ databases">
        <authorList>
            <person name="Mendez C."/>
            <person name="Richter M."/>
            <person name="Ferrer M."/>
            <person name="Sanchez J."/>
        </authorList>
    </citation>
    <scope>NUCLEOTIDE SEQUENCE</scope>
</reference>
<proteinExistence type="predicted"/>
<dbReference type="GO" id="GO:0016787">
    <property type="term" value="F:hydrolase activity"/>
    <property type="evidence" value="ECO:0007669"/>
    <property type="project" value="UniProtKB-KW"/>
</dbReference>
<feature type="domain" description="Cation-transporting P-type ATPase N-terminal" evidence="2">
    <location>
        <begin position="32"/>
        <end position="91"/>
    </location>
</feature>
<evidence type="ECO:0000313" key="3">
    <source>
        <dbReference type="EMBL" id="EQD40537.1"/>
    </source>
</evidence>
<dbReference type="InterPro" id="IPR004014">
    <property type="entry name" value="ATPase_P-typ_cation-transptr_N"/>
</dbReference>
<dbReference type="SUPFAM" id="SSF81665">
    <property type="entry name" value="Calcium ATPase, transmembrane domain M"/>
    <property type="match status" value="1"/>
</dbReference>
<dbReference type="SMART" id="SM00831">
    <property type="entry name" value="Cation_ATPase_N"/>
    <property type="match status" value="1"/>
</dbReference>
<feature type="compositionally biased region" description="Basic and acidic residues" evidence="1">
    <location>
        <begin position="1"/>
        <end position="10"/>
    </location>
</feature>
<dbReference type="EC" id="3.6.3.-" evidence="3"/>
<dbReference type="InterPro" id="IPR023298">
    <property type="entry name" value="ATPase_P-typ_TM_dom_sf"/>
</dbReference>
<keyword evidence="3" id="KW-0378">Hydrolase</keyword>
<gene>
    <name evidence="3" type="ORF">B1A_16405</name>
</gene>